<keyword evidence="2" id="KW-1185">Reference proteome</keyword>
<evidence type="ECO:0000313" key="2">
    <source>
        <dbReference type="Proteomes" id="UP001595833"/>
    </source>
</evidence>
<dbReference type="Proteomes" id="UP001595833">
    <property type="component" value="Unassembled WGS sequence"/>
</dbReference>
<proteinExistence type="predicted"/>
<sequence>MSPEWTVLGPGGFASNALRWAGAVRAGRTVTAPSADERRVSPDVERVLGRPARASAQWARDNAVAFTWRERGTRGS</sequence>
<protein>
    <submittedName>
        <fullName evidence="1">Uncharacterized protein</fullName>
    </submittedName>
</protein>
<accession>A0ABV9XRU9</accession>
<name>A0ABV9XRU9_9PSEU</name>
<evidence type="ECO:0000313" key="1">
    <source>
        <dbReference type="EMBL" id="MFC5052188.1"/>
    </source>
</evidence>
<comment type="caution">
    <text evidence="1">The sequence shown here is derived from an EMBL/GenBank/DDBJ whole genome shotgun (WGS) entry which is preliminary data.</text>
</comment>
<organism evidence="1 2">
    <name type="scientific">Saccharothrix xinjiangensis</name>
    <dbReference type="NCBI Taxonomy" id="204798"/>
    <lineage>
        <taxon>Bacteria</taxon>
        <taxon>Bacillati</taxon>
        <taxon>Actinomycetota</taxon>
        <taxon>Actinomycetes</taxon>
        <taxon>Pseudonocardiales</taxon>
        <taxon>Pseudonocardiaceae</taxon>
        <taxon>Saccharothrix</taxon>
    </lineage>
</organism>
<gene>
    <name evidence="1" type="ORF">ACFPFM_00315</name>
</gene>
<reference evidence="2" key="1">
    <citation type="journal article" date="2019" name="Int. J. Syst. Evol. Microbiol.">
        <title>The Global Catalogue of Microorganisms (GCM) 10K type strain sequencing project: providing services to taxonomists for standard genome sequencing and annotation.</title>
        <authorList>
            <consortium name="The Broad Institute Genomics Platform"/>
            <consortium name="The Broad Institute Genome Sequencing Center for Infectious Disease"/>
            <person name="Wu L."/>
            <person name="Ma J."/>
        </authorList>
    </citation>
    <scope>NUCLEOTIDE SEQUENCE [LARGE SCALE GENOMIC DNA]</scope>
    <source>
        <strain evidence="2">KCTC 12848</strain>
    </source>
</reference>
<dbReference type="EMBL" id="JBHSJB010000002">
    <property type="protein sequence ID" value="MFC5052188.1"/>
    <property type="molecule type" value="Genomic_DNA"/>
</dbReference>
<dbReference type="RefSeq" id="WP_344042307.1">
    <property type="nucleotide sequence ID" value="NZ_BAAAKE010000033.1"/>
</dbReference>